<comment type="cofactor">
    <cofactor evidence="1">
        <name>pyridoxal 5'-phosphate</name>
        <dbReference type="ChEBI" id="CHEBI:597326"/>
    </cofactor>
</comment>
<evidence type="ECO:0000313" key="8">
    <source>
        <dbReference type="Proteomes" id="UP001055048"/>
    </source>
</evidence>
<dbReference type="InterPro" id="IPR015424">
    <property type="entry name" value="PyrdxlP-dep_Trfase"/>
</dbReference>
<dbReference type="Proteomes" id="UP001055048">
    <property type="component" value="Unassembled WGS sequence"/>
</dbReference>
<dbReference type="AlphaFoldDB" id="A0AA37JU09"/>
<accession>A0AA37JU09</accession>
<comment type="similarity">
    <text evidence="5">Belongs to the class-II pyridoxal-phosphate-dependent aminotransferase family. MalY/PatB cystathionine beta-lyase subfamily.</text>
</comment>
<evidence type="ECO:0000256" key="3">
    <source>
        <dbReference type="ARBA" id="ARBA00022898"/>
    </source>
</evidence>
<evidence type="ECO:0000256" key="2">
    <source>
        <dbReference type="ARBA" id="ARBA00012224"/>
    </source>
</evidence>
<dbReference type="CDD" id="cd00609">
    <property type="entry name" value="AAT_like"/>
    <property type="match status" value="1"/>
</dbReference>
<dbReference type="Gene3D" id="3.90.1150.10">
    <property type="entry name" value="Aspartate Aminotransferase, domain 1"/>
    <property type="match status" value="1"/>
</dbReference>
<proteinExistence type="inferred from homology"/>
<gene>
    <name evidence="7" type="ORF">CE91St12_26070</name>
</gene>
<evidence type="ECO:0000313" key="7">
    <source>
        <dbReference type="EMBL" id="GKH14397.1"/>
    </source>
</evidence>
<dbReference type="GO" id="GO:0030170">
    <property type="term" value="F:pyridoxal phosphate binding"/>
    <property type="evidence" value="ECO:0007669"/>
    <property type="project" value="InterPro"/>
</dbReference>
<protein>
    <recommendedName>
        <fullName evidence="2">cysteine-S-conjugate beta-lyase</fullName>
        <ecNumber evidence="2">4.4.1.13</ecNumber>
    </recommendedName>
</protein>
<dbReference type="EMBL" id="BQNL01000001">
    <property type="protein sequence ID" value="GKH14397.1"/>
    <property type="molecule type" value="Genomic_DNA"/>
</dbReference>
<dbReference type="GO" id="GO:0047804">
    <property type="term" value="F:cysteine-S-conjugate beta-lyase activity"/>
    <property type="evidence" value="ECO:0007669"/>
    <property type="project" value="UniProtKB-EC"/>
</dbReference>
<dbReference type="InterPro" id="IPR015422">
    <property type="entry name" value="PyrdxlP-dep_Trfase_small"/>
</dbReference>
<comment type="caution">
    <text evidence="7">The sequence shown here is derived from an EMBL/GenBank/DDBJ whole genome shotgun (WGS) entry which is preliminary data.</text>
</comment>
<keyword evidence="4" id="KW-0456">Lyase</keyword>
<dbReference type="Gene3D" id="3.40.640.10">
    <property type="entry name" value="Type I PLP-dependent aspartate aminotransferase-like (Major domain)"/>
    <property type="match status" value="1"/>
</dbReference>
<organism evidence="7 8">
    <name type="scientific">Bacteroides uniformis</name>
    <dbReference type="NCBI Taxonomy" id="820"/>
    <lineage>
        <taxon>Bacteria</taxon>
        <taxon>Pseudomonadati</taxon>
        <taxon>Bacteroidota</taxon>
        <taxon>Bacteroidia</taxon>
        <taxon>Bacteroidales</taxon>
        <taxon>Bacteroidaceae</taxon>
        <taxon>Bacteroides</taxon>
    </lineage>
</organism>
<dbReference type="PANTHER" id="PTHR43525">
    <property type="entry name" value="PROTEIN MALY"/>
    <property type="match status" value="1"/>
</dbReference>
<sequence>MFVVADEIHCELTYERYDYTPFASLSERFLQNSVTCVSPSKAFNLAGLQIANIIAADEEVRRRIDRAININEVCDVNPFGVIATMAAYNEGGEWLDALRKYLRGNYEYLCCFFKERLPQYPVLPLEGTYLVWIDCRASGISSDVVVLRLQEQQHLMVNSGTMYGPGGEGFIRLNIACPRALLADGLERMARLFYREVF</sequence>
<feature type="domain" description="Aminotransferase class I/classII large" evidence="6">
    <location>
        <begin position="2"/>
        <end position="187"/>
    </location>
</feature>
<evidence type="ECO:0000256" key="1">
    <source>
        <dbReference type="ARBA" id="ARBA00001933"/>
    </source>
</evidence>
<evidence type="ECO:0000256" key="4">
    <source>
        <dbReference type="ARBA" id="ARBA00023239"/>
    </source>
</evidence>
<keyword evidence="3" id="KW-0663">Pyridoxal phosphate</keyword>
<dbReference type="InterPro" id="IPR015421">
    <property type="entry name" value="PyrdxlP-dep_Trfase_major"/>
</dbReference>
<evidence type="ECO:0000259" key="6">
    <source>
        <dbReference type="Pfam" id="PF00155"/>
    </source>
</evidence>
<dbReference type="SUPFAM" id="SSF53383">
    <property type="entry name" value="PLP-dependent transferases"/>
    <property type="match status" value="1"/>
</dbReference>
<dbReference type="EC" id="4.4.1.13" evidence="2"/>
<dbReference type="InterPro" id="IPR004839">
    <property type="entry name" value="Aminotransferase_I/II_large"/>
</dbReference>
<reference evidence="7" key="1">
    <citation type="submission" date="2022-01" db="EMBL/GenBank/DDBJ databases">
        <title>Novel bile acid biosynthetic pathways are enriched in the microbiome of centenarians.</title>
        <authorList>
            <person name="Sato Y."/>
            <person name="Atarashi K."/>
            <person name="Plichta R.D."/>
            <person name="Arai Y."/>
            <person name="Sasajima S."/>
            <person name="Kearney M.S."/>
            <person name="Suda W."/>
            <person name="Takeshita K."/>
            <person name="Sasaki T."/>
            <person name="Okamoto S."/>
            <person name="Skelly N.A."/>
            <person name="Okamura Y."/>
            <person name="Vlamakis H."/>
            <person name="Li Y."/>
            <person name="Tanoue T."/>
            <person name="Takei H."/>
            <person name="Nittono H."/>
            <person name="Narushima S."/>
            <person name="Irie J."/>
            <person name="Itoh H."/>
            <person name="Moriya K."/>
            <person name="Sugiura Y."/>
            <person name="Suematsu M."/>
            <person name="Moritoki N."/>
            <person name="Shibata S."/>
            <person name="Littman R.D."/>
            <person name="Fischbach A.M."/>
            <person name="Uwamino Y."/>
            <person name="Inoue T."/>
            <person name="Honda A."/>
            <person name="Hattori M."/>
            <person name="Murai T."/>
            <person name="Xavier J.R."/>
            <person name="Hirose N."/>
            <person name="Honda K."/>
        </authorList>
    </citation>
    <scope>NUCLEOTIDE SEQUENCE</scope>
    <source>
        <strain evidence="7">CE91-St12</strain>
    </source>
</reference>
<evidence type="ECO:0000256" key="5">
    <source>
        <dbReference type="ARBA" id="ARBA00037974"/>
    </source>
</evidence>
<dbReference type="Pfam" id="PF00155">
    <property type="entry name" value="Aminotran_1_2"/>
    <property type="match status" value="1"/>
</dbReference>
<name>A0AA37JU09_BACUN</name>
<dbReference type="PANTHER" id="PTHR43525:SF1">
    <property type="entry name" value="PROTEIN MALY"/>
    <property type="match status" value="1"/>
</dbReference>
<dbReference type="InterPro" id="IPR051798">
    <property type="entry name" value="Class-II_PLP-Dep_Aminotrans"/>
</dbReference>